<comment type="similarity">
    <text evidence="7">Belongs to the drug/metabolite transporter (DMT) superfamily. Small multidrug resistance (SMR) (TC 2.A.7.1) family.</text>
</comment>
<keyword evidence="2" id="KW-0813">Transport</keyword>
<dbReference type="RefSeq" id="WP_188399633.1">
    <property type="nucleotide sequence ID" value="NZ_LT608335.1"/>
</dbReference>
<evidence type="ECO:0000256" key="5">
    <source>
        <dbReference type="ARBA" id="ARBA00022989"/>
    </source>
</evidence>
<feature type="transmembrane region" description="Helical" evidence="8">
    <location>
        <begin position="58"/>
        <end position="79"/>
    </location>
</feature>
<evidence type="ECO:0000313" key="9">
    <source>
        <dbReference type="EMBL" id="SCM79252.1"/>
    </source>
</evidence>
<accession>A0A212LNX4</accession>
<evidence type="ECO:0000256" key="4">
    <source>
        <dbReference type="ARBA" id="ARBA00022692"/>
    </source>
</evidence>
<keyword evidence="4 7" id="KW-0812">Transmembrane</keyword>
<dbReference type="AlphaFoldDB" id="A0A212LNX4"/>
<dbReference type="SUPFAM" id="SSF103481">
    <property type="entry name" value="Multidrug resistance efflux transporter EmrE"/>
    <property type="match status" value="1"/>
</dbReference>
<feature type="transmembrane region" description="Helical" evidence="8">
    <location>
        <begin position="33"/>
        <end position="51"/>
    </location>
</feature>
<reference evidence="9" key="1">
    <citation type="submission" date="2016-08" db="EMBL/GenBank/DDBJ databases">
        <authorList>
            <person name="Seilhamer J.J."/>
        </authorList>
    </citation>
    <scope>NUCLEOTIDE SEQUENCE</scope>
    <source>
        <strain evidence="9">86</strain>
    </source>
</reference>
<dbReference type="EMBL" id="FMJE01000002">
    <property type="protein sequence ID" value="SCM79252.1"/>
    <property type="molecule type" value="Genomic_DNA"/>
</dbReference>
<evidence type="ECO:0000256" key="6">
    <source>
        <dbReference type="ARBA" id="ARBA00023136"/>
    </source>
</evidence>
<evidence type="ECO:0000256" key="8">
    <source>
        <dbReference type="SAM" id="Phobius"/>
    </source>
</evidence>
<sequence>MNGYVFLGIAIALEVFSTSMLKYSEGFTKLYPSLAFIVGMSASFYAVAQAMTVIPLNIVYAIWAGLGTVLTALVAILIWQESINLYSGIGILLIVIGVVMLNLRGPVH</sequence>
<evidence type="ECO:0000256" key="1">
    <source>
        <dbReference type="ARBA" id="ARBA00004651"/>
    </source>
</evidence>
<dbReference type="PANTHER" id="PTHR30561:SF1">
    <property type="entry name" value="MULTIDRUG TRANSPORTER EMRE"/>
    <property type="match status" value="1"/>
</dbReference>
<keyword evidence="6 8" id="KW-0472">Membrane</keyword>
<evidence type="ECO:0000256" key="7">
    <source>
        <dbReference type="RuleBase" id="RU003942"/>
    </source>
</evidence>
<dbReference type="Gene3D" id="1.10.3730.20">
    <property type="match status" value="1"/>
</dbReference>
<dbReference type="FunFam" id="1.10.3730.20:FF:000001">
    <property type="entry name" value="Quaternary ammonium compound resistance transporter SugE"/>
    <property type="match status" value="1"/>
</dbReference>
<comment type="subcellular location">
    <subcellularLocation>
        <location evidence="1 7">Cell membrane</location>
        <topology evidence="1 7">Multi-pass membrane protein</topology>
    </subcellularLocation>
</comment>
<dbReference type="InterPro" id="IPR000390">
    <property type="entry name" value="Small_drug/metabolite_transptr"/>
</dbReference>
<evidence type="ECO:0000256" key="3">
    <source>
        <dbReference type="ARBA" id="ARBA00022475"/>
    </source>
</evidence>
<name>A0A212LNX4_9FIRM</name>
<feature type="transmembrane region" description="Helical" evidence="8">
    <location>
        <begin position="85"/>
        <end position="103"/>
    </location>
</feature>
<dbReference type="PANTHER" id="PTHR30561">
    <property type="entry name" value="SMR FAMILY PROTON-DEPENDENT DRUG EFFLUX TRANSPORTER SUGE"/>
    <property type="match status" value="1"/>
</dbReference>
<dbReference type="Pfam" id="PF00893">
    <property type="entry name" value="Multi_Drug_Res"/>
    <property type="match status" value="1"/>
</dbReference>
<evidence type="ECO:0000256" key="2">
    <source>
        <dbReference type="ARBA" id="ARBA00022448"/>
    </source>
</evidence>
<gene>
    <name evidence="9" type="primary">qacG</name>
    <name evidence="9" type="ORF">KL86SPO_20476</name>
</gene>
<dbReference type="GO" id="GO:0005886">
    <property type="term" value="C:plasma membrane"/>
    <property type="evidence" value="ECO:0007669"/>
    <property type="project" value="UniProtKB-SubCell"/>
</dbReference>
<dbReference type="InterPro" id="IPR037185">
    <property type="entry name" value="EmrE-like"/>
</dbReference>
<dbReference type="GO" id="GO:0022857">
    <property type="term" value="F:transmembrane transporter activity"/>
    <property type="evidence" value="ECO:0007669"/>
    <property type="project" value="InterPro"/>
</dbReference>
<organism evidence="9">
    <name type="scientific">uncultured Sporomusa sp</name>
    <dbReference type="NCBI Taxonomy" id="307249"/>
    <lineage>
        <taxon>Bacteria</taxon>
        <taxon>Bacillati</taxon>
        <taxon>Bacillota</taxon>
        <taxon>Negativicutes</taxon>
        <taxon>Selenomonadales</taxon>
        <taxon>Sporomusaceae</taxon>
        <taxon>Sporomusa</taxon>
        <taxon>environmental samples</taxon>
    </lineage>
</organism>
<keyword evidence="5 8" id="KW-1133">Transmembrane helix</keyword>
<keyword evidence="3" id="KW-1003">Cell membrane</keyword>
<proteinExistence type="inferred from homology"/>
<dbReference type="InterPro" id="IPR045324">
    <property type="entry name" value="Small_multidrug_res"/>
</dbReference>
<protein>
    <submittedName>
        <fullName evidence="9">Quaternary ammonium compound-resistance protein QacG</fullName>
    </submittedName>
</protein>